<dbReference type="RefSeq" id="WP_084090046.1">
    <property type="nucleotide sequence ID" value="NZ_FWXD01000006.1"/>
</dbReference>
<organism evidence="2 3">
    <name type="scientific">Andreprevotia lacus DSM 23236</name>
    <dbReference type="NCBI Taxonomy" id="1121001"/>
    <lineage>
        <taxon>Bacteria</taxon>
        <taxon>Pseudomonadati</taxon>
        <taxon>Pseudomonadota</taxon>
        <taxon>Betaproteobacteria</taxon>
        <taxon>Neisseriales</taxon>
        <taxon>Chitinibacteraceae</taxon>
        <taxon>Andreprevotia</taxon>
    </lineage>
</organism>
<dbReference type="InterPro" id="IPR041413">
    <property type="entry name" value="MLTR_LBD"/>
</dbReference>
<dbReference type="Proteomes" id="UP000192761">
    <property type="component" value="Unassembled WGS sequence"/>
</dbReference>
<dbReference type="Gene3D" id="3.30.450.180">
    <property type="match status" value="1"/>
</dbReference>
<name>A0A1W1XFD3_9NEIS</name>
<evidence type="ECO:0000259" key="1">
    <source>
        <dbReference type="SMART" id="SM00530"/>
    </source>
</evidence>
<dbReference type="Gene3D" id="1.10.260.40">
    <property type="entry name" value="lambda repressor-like DNA-binding domains"/>
    <property type="match status" value="1"/>
</dbReference>
<evidence type="ECO:0000313" key="3">
    <source>
        <dbReference type="Proteomes" id="UP000192761"/>
    </source>
</evidence>
<feature type="domain" description="HTH cro/C1-type" evidence="1">
    <location>
        <begin position="11"/>
        <end position="83"/>
    </location>
</feature>
<dbReference type="SUPFAM" id="SSF47413">
    <property type="entry name" value="lambda repressor-like DNA-binding domains"/>
    <property type="match status" value="1"/>
</dbReference>
<dbReference type="EMBL" id="FWXD01000006">
    <property type="protein sequence ID" value="SMC22308.1"/>
    <property type="molecule type" value="Genomic_DNA"/>
</dbReference>
<reference evidence="2 3" key="1">
    <citation type="submission" date="2017-04" db="EMBL/GenBank/DDBJ databases">
        <authorList>
            <person name="Afonso C.L."/>
            <person name="Miller P.J."/>
            <person name="Scott M.A."/>
            <person name="Spackman E."/>
            <person name="Goraichik I."/>
            <person name="Dimitrov K.M."/>
            <person name="Suarez D.L."/>
            <person name="Swayne D.E."/>
        </authorList>
    </citation>
    <scope>NUCLEOTIDE SEQUENCE [LARGE SCALE GENOMIC DNA]</scope>
    <source>
        <strain evidence="2 3">DSM 23236</strain>
    </source>
</reference>
<keyword evidence="3" id="KW-1185">Reference proteome</keyword>
<accession>A0A1W1XFD3</accession>
<dbReference type="Pfam" id="PF13560">
    <property type="entry name" value="HTH_31"/>
    <property type="match status" value="1"/>
</dbReference>
<dbReference type="GO" id="GO:0003677">
    <property type="term" value="F:DNA binding"/>
    <property type="evidence" value="ECO:0007669"/>
    <property type="project" value="InterPro"/>
</dbReference>
<sequence length="259" mass="29429">MSIQRKELGDFLSALRQKCEPAAFGFPPGLRRRTHGLRREEAAQLAQISPTWYTWIEQGREISVSSDVLDRLATALRMDKTQRAYLFELAGRRDTQPAASTHAIETPLLQRIVDDFAQPAYILDRYWDVLAWNPAAATLFGDWLHADATPNLLRFVFADPAARALVEDWETRARRLVAEFRADSRSALDDPELQARVDQLAQASPEFARHWKQHDVLERQGGVRGFNHPAQGRLALQQVTFRLVDHDQLKLVLLLGADA</sequence>
<proteinExistence type="predicted"/>
<dbReference type="STRING" id="1121001.SAMN02745857_01386"/>
<dbReference type="InterPro" id="IPR001387">
    <property type="entry name" value="Cro/C1-type_HTH"/>
</dbReference>
<dbReference type="SMART" id="SM00530">
    <property type="entry name" value="HTH_XRE"/>
    <property type="match status" value="1"/>
</dbReference>
<dbReference type="PANTHER" id="PTHR35010">
    <property type="entry name" value="BLL4672 PROTEIN-RELATED"/>
    <property type="match status" value="1"/>
</dbReference>
<gene>
    <name evidence="2" type="ORF">SAMN02745857_01386</name>
</gene>
<evidence type="ECO:0000313" key="2">
    <source>
        <dbReference type="EMBL" id="SMC22308.1"/>
    </source>
</evidence>
<dbReference type="AlphaFoldDB" id="A0A1W1XFD3"/>
<protein>
    <submittedName>
        <fullName evidence="2">Helix-turn-helix domain-containing protein</fullName>
    </submittedName>
</protein>
<dbReference type="CDD" id="cd00093">
    <property type="entry name" value="HTH_XRE"/>
    <property type="match status" value="1"/>
</dbReference>
<dbReference type="Pfam" id="PF17765">
    <property type="entry name" value="MLTR_LBD"/>
    <property type="match status" value="1"/>
</dbReference>
<dbReference type="OrthoDB" id="5346389at2"/>
<dbReference type="InterPro" id="IPR010982">
    <property type="entry name" value="Lambda_DNA-bd_dom_sf"/>
</dbReference>
<dbReference type="PANTHER" id="PTHR35010:SF2">
    <property type="entry name" value="BLL4672 PROTEIN"/>
    <property type="match status" value="1"/>
</dbReference>